<keyword evidence="5" id="KW-0496">Mitochondrion</keyword>
<comment type="subcellular location">
    <subcellularLocation>
        <location evidence="1">Mitochondrion</location>
    </subcellularLocation>
</comment>
<evidence type="ECO:0000256" key="3">
    <source>
        <dbReference type="ARBA" id="ARBA00022980"/>
    </source>
</evidence>
<evidence type="ECO:0000256" key="7">
    <source>
        <dbReference type="ARBA" id="ARBA00023274"/>
    </source>
</evidence>
<dbReference type="EMBL" id="MU865292">
    <property type="protein sequence ID" value="KAK4231505.1"/>
    <property type="molecule type" value="Genomic_DNA"/>
</dbReference>
<dbReference type="GO" id="GO:0000150">
    <property type="term" value="F:DNA strand exchange activity"/>
    <property type="evidence" value="ECO:0007669"/>
    <property type="project" value="InterPro"/>
</dbReference>
<protein>
    <recommendedName>
        <fullName evidence="8">Large ribosomal subunit protein mL67</fullName>
    </recommendedName>
</protein>
<proteinExistence type="inferred from homology"/>
<dbReference type="InterPro" id="IPR024629">
    <property type="entry name" value="Ribosomal_mL67"/>
</dbReference>
<organism evidence="9 10">
    <name type="scientific">Podospora fimiseda</name>
    <dbReference type="NCBI Taxonomy" id="252190"/>
    <lineage>
        <taxon>Eukaryota</taxon>
        <taxon>Fungi</taxon>
        <taxon>Dikarya</taxon>
        <taxon>Ascomycota</taxon>
        <taxon>Pezizomycotina</taxon>
        <taxon>Sordariomycetes</taxon>
        <taxon>Sordariomycetidae</taxon>
        <taxon>Sordariales</taxon>
        <taxon>Podosporaceae</taxon>
        <taxon>Podospora</taxon>
    </lineage>
</organism>
<sequence>MNTFTLKPARVVVVAATSTTTTTLLVNRFAALSAAASFSTCPVREKKHYHYPRNVKRHENDKGHPTGHGEKIWIYNHIVANHVVYSFTADLRSNKTLRQLPYTGKKLVPSKLRKDYWKPMAVVEFERGKGNVGRSVYAKCRELKKRHELEWEDGELLNVSREERGKMLNDMRGEVVADLAYVLGGGGKGNRVVVGGVEEEGKVEEGKVEEVVEVKKEEEVELKKEGEEGEGEKEKDVKLLERVTVYWASEQDRFFARKWTRNVTHVVGLPERVWWKDVVGLGKVNLNGKKIEKQKDGKVVVKTIKKREPVKVVSAA</sequence>
<keyword evidence="7" id="KW-0687">Ribonucleoprotein</keyword>
<dbReference type="PANTHER" id="PTHR28184">
    <property type="entry name" value="MITOCHONDRIAL HOMOLOGOUS RECOMBINATION PROTEIN 1"/>
    <property type="match status" value="1"/>
</dbReference>
<evidence type="ECO:0000256" key="1">
    <source>
        <dbReference type="ARBA" id="ARBA00004173"/>
    </source>
</evidence>
<dbReference type="PANTHER" id="PTHR28184:SF1">
    <property type="entry name" value="LARGE RIBOSOMAL SUBUNIT PROTEIN ML67"/>
    <property type="match status" value="1"/>
</dbReference>
<dbReference type="Proteomes" id="UP001301958">
    <property type="component" value="Unassembled WGS sequence"/>
</dbReference>
<dbReference type="GO" id="GO:0005739">
    <property type="term" value="C:mitochondrion"/>
    <property type="evidence" value="ECO:0007669"/>
    <property type="project" value="UniProtKB-SubCell"/>
</dbReference>
<dbReference type="AlphaFoldDB" id="A0AAN7BXQ6"/>
<evidence type="ECO:0000256" key="6">
    <source>
        <dbReference type="ARBA" id="ARBA00023163"/>
    </source>
</evidence>
<dbReference type="GO" id="GO:0003697">
    <property type="term" value="F:single-stranded DNA binding"/>
    <property type="evidence" value="ECO:0007669"/>
    <property type="project" value="InterPro"/>
</dbReference>
<accession>A0AAN7BXQ6</accession>
<keyword evidence="4" id="KW-0805">Transcription regulation</keyword>
<evidence type="ECO:0000256" key="4">
    <source>
        <dbReference type="ARBA" id="ARBA00023015"/>
    </source>
</evidence>
<dbReference type="GO" id="GO:1990904">
    <property type="term" value="C:ribonucleoprotein complex"/>
    <property type="evidence" value="ECO:0007669"/>
    <property type="project" value="UniProtKB-KW"/>
</dbReference>
<comment type="similarity">
    <text evidence="2">Belongs to the mitochondrion-specific ribosomal protein mL67 family.</text>
</comment>
<gene>
    <name evidence="9" type="ORF">QBC38DRAFT_224431</name>
</gene>
<comment type="caution">
    <text evidence="9">The sequence shown here is derived from an EMBL/GenBank/DDBJ whole genome shotgun (WGS) entry which is preliminary data.</text>
</comment>
<dbReference type="GO" id="GO:0005840">
    <property type="term" value="C:ribosome"/>
    <property type="evidence" value="ECO:0007669"/>
    <property type="project" value="UniProtKB-KW"/>
</dbReference>
<evidence type="ECO:0000256" key="8">
    <source>
        <dbReference type="ARBA" id="ARBA00035185"/>
    </source>
</evidence>
<evidence type="ECO:0000256" key="2">
    <source>
        <dbReference type="ARBA" id="ARBA00010741"/>
    </source>
</evidence>
<keyword evidence="6" id="KW-0804">Transcription</keyword>
<name>A0AAN7BXQ6_9PEZI</name>
<dbReference type="GO" id="GO:0003735">
    <property type="term" value="F:structural constituent of ribosome"/>
    <property type="evidence" value="ECO:0007669"/>
    <property type="project" value="TreeGrafter"/>
</dbReference>
<evidence type="ECO:0000313" key="9">
    <source>
        <dbReference type="EMBL" id="KAK4231505.1"/>
    </source>
</evidence>
<reference evidence="9" key="1">
    <citation type="journal article" date="2023" name="Mol. Phylogenet. Evol.">
        <title>Genome-scale phylogeny and comparative genomics of the fungal order Sordariales.</title>
        <authorList>
            <person name="Hensen N."/>
            <person name="Bonometti L."/>
            <person name="Westerberg I."/>
            <person name="Brannstrom I.O."/>
            <person name="Guillou S."/>
            <person name="Cros-Aarteil S."/>
            <person name="Calhoun S."/>
            <person name="Haridas S."/>
            <person name="Kuo A."/>
            <person name="Mondo S."/>
            <person name="Pangilinan J."/>
            <person name="Riley R."/>
            <person name="LaButti K."/>
            <person name="Andreopoulos B."/>
            <person name="Lipzen A."/>
            <person name="Chen C."/>
            <person name="Yan M."/>
            <person name="Daum C."/>
            <person name="Ng V."/>
            <person name="Clum A."/>
            <person name="Steindorff A."/>
            <person name="Ohm R.A."/>
            <person name="Martin F."/>
            <person name="Silar P."/>
            <person name="Natvig D.O."/>
            <person name="Lalanne C."/>
            <person name="Gautier V."/>
            <person name="Ament-Velasquez S.L."/>
            <person name="Kruys A."/>
            <person name="Hutchinson M.I."/>
            <person name="Powell A.J."/>
            <person name="Barry K."/>
            <person name="Miller A.N."/>
            <person name="Grigoriev I.V."/>
            <person name="Debuchy R."/>
            <person name="Gladieux P."/>
            <person name="Hiltunen Thoren M."/>
            <person name="Johannesson H."/>
        </authorList>
    </citation>
    <scope>NUCLEOTIDE SEQUENCE</scope>
    <source>
        <strain evidence="9">CBS 990.96</strain>
    </source>
</reference>
<keyword evidence="10" id="KW-1185">Reference proteome</keyword>
<reference evidence="9" key="2">
    <citation type="submission" date="2023-05" db="EMBL/GenBank/DDBJ databases">
        <authorList>
            <consortium name="Lawrence Berkeley National Laboratory"/>
            <person name="Steindorff A."/>
            <person name="Hensen N."/>
            <person name="Bonometti L."/>
            <person name="Westerberg I."/>
            <person name="Brannstrom I.O."/>
            <person name="Guillou S."/>
            <person name="Cros-Aarteil S."/>
            <person name="Calhoun S."/>
            <person name="Haridas S."/>
            <person name="Kuo A."/>
            <person name="Mondo S."/>
            <person name="Pangilinan J."/>
            <person name="Riley R."/>
            <person name="Labutti K."/>
            <person name="Andreopoulos B."/>
            <person name="Lipzen A."/>
            <person name="Chen C."/>
            <person name="Yanf M."/>
            <person name="Daum C."/>
            <person name="Ng V."/>
            <person name="Clum A."/>
            <person name="Ohm R."/>
            <person name="Martin F."/>
            <person name="Silar P."/>
            <person name="Natvig D."/>
            <person name="Lalanne C."/>
            <person name="Gautier V."/>
            <person name="Ament-Velasquez S.L."/>
            <person name="Kruys A."/>
            <person name="Hutchinson M.I."/>
            <person name="Powell A.J."/>
            <person name="Barry K."/>
            <person name="Miller A.N."/>
            <person name="Grigoriev I.V."/>
            <person name="Debuchy R."/>
            <person name="Gladieux P."/>
            <person name="Thoren M.H."/>
            <person name="Johannesson H."/>
        </authorList>
    </citation>
    <scope>NUCLEOTIDE SEQUENCE</scope>
    <source>
        <strain evidence="9">CBS 990.96</strain>
    </source>
</reference>
<keyword evidence="3" id="KW-0689">Ribosomal protein</keyword>
<evidence type="ECO:0000313" key="10">
    <source>
        <dbReference type="Proteomes" id="UP001301958"/>
    </source>
</evidence>
<dbReference type="Pfam" id="PF12829">
    <property type="entry name" value="Mhr1"/>
    <property type="match status" value="1"/>
</dbReference>
<evidence type="ECO:0000256" key="5">
    <source>
        <dbReference type="ARBA" id="ARBA00023128"/>
    </source>
</evidence>